<dbReference type="InterPro" id="IPR008949">
    <property type="entry name" value="Isoprenoid_synthase_dom_sf"/>
</dbReference>
<keyword evidence="3 6" id="KW-0808">Transferase</keyword>
<dbReference type="PANTHER" id="PTHR12001">
    <property type="entry name" value="GERANYLGERANYL PYROPHOSPHATE SYNTHASE"/>
    <property type="match status" value="1"/>
</dbReference>
<evidence type="ECO:0000256" key="1">
    <source>
        <dbReference type="ARBA" id="ARBA00001946"/>
    </source>
</evidence>
<dbReference type="InterPro" id="IPR033749">
    <property type="entry name" value="Polyprenyl_synt_CS"/>
</dbReference>
<dbReference type="SUPFAM" id="SSF48576">
    <property type="entry name" value="Terpenoid synthases"/>
    <property type="match status" value="1"/>
</dbReference>
<name>A0ABN6FB46_SINCY</name>
<protein>
    <submittedName>
        <fullName evidence="7">Geranylgeranyl pyrophosphate synthase</fullName>
    </submittedName>
</protein>
<dbReference type="PROSITE" id="PS00444">
    <property type="entry name" value="POLYPRENYL_SYNTHASE_2"/>
    <property type="match status" value="1"/>
</dbReference>
<organism evidence="7 8">
    <name type="scientific">Sinomonas cyclohexanicum</name>
    <name type="common">Corynebacterium cyclohexanicum</name>
    <dbReference type="NCBI Taxonomy" id="322009"/>
    <lineage>
        <taxon>Bacteria</taxon>
        <taxon>Bacillati</taxon>
        <taxon>Actinomycetota</taxon>
        <taxon>Actinomycetes</taxon>
        <taxon>Micrococcales</taxon>
        <taxon>Micrococcaceae</taxon>
        <taxon>Sinomonas</taxon>
    </lineage>
</organism>
<evidence type="ECO:0000256" key="2">
    <source>
        <dbReference type="ARBA" id="ARBA00006706"/>
    </source>
</evidence>
<dbReference type="Proteomes" id="UP001319861">
    <property type="component" value="Chromosome"/>
</dbReference>
<keyword evidence="8" id="KW-1185">Reference proteome</keyword>
<dbReference type="EMBL" id="AP024525">
    <property type="protein sequence ID" value="BCT74297.1"/>
    <property type="molecule type" value="Genomic_DNA"/>
</dbReference>
<dbReference type="PANTHER" id="PTHR12001:SF85">
    <property type="entry name" value="SHORT CHAIN ISOPRENYL DIPHOSPHATE SYNTHASE"/>
    <property type="match status" value="1"/>
</dbReference>
<evidence type="ECO:0000256" key="3">
    <source>
        <dbReference type="ARBA" id="ARBA00022679"/>
    </source>
</evidence>
<evidence type="ECO:0000256" key="4">
    <source>
        <dbReference type="ARBA" id="ARBA00022723"/>
    </source>
</evidence>
<dbReference type="PROSITE" id="PS00723">
    <property type="entry name" value="POLYPRENYL_SYNTHASE_1"/>
    <property type="match status" value="1"/>
</dbReference>
<gene>
    <name evidence="7" type="ORF">SCMU_01390</name>
</gene>
<evidence type="ECO:0000313" key="8">
    <source>
        <dbReference type="Proteomes" id="UP001319861"/>
    </source>
</evidence>
<accession>A0ABN6FB46</accession>
<keyword evidence="4" id="KW-0479">Metal-binding</keyword>
<dbReference type="SFLD" id="SFLDS00005">
    <property type="entry name" value="Isoprenoid_Synthase_Type_I"/>
    <property type="match status" value="1"/>
</dbReference>
<evidence type="ECO:0000256" key="5">
    <source>
        <dbReference type="ARBA" id="ARBA00022842"/>
    </source>
</evidence>
<dbReference type="CDD" id="cd00685">
    <property type="entry name" value="Trans_IPPS_HT"/>
    <property type="match status" value="1"/>
</dbReference>
<comment type="cofactor">
    <cofactor evidence="1">
        <name>Mg(2+)</name>
        <dbReference type="ChEBI" id="CHEBI:18420"/>
    </cofactor>
</comment>
<proteinExistence type="inferred from homology"/>
<dbReference type="Gene3D" id="1.10.600.10">
    <property type="entry name" value="Farnesyl Diphosphate Synthase"/>
    <property type="match status" value="1"/>
</dbReference>
<comment type="similarity">
    <text evidence="2 6">Belongs to the FPP/GGPP synthase family.</text>
</comment>
<keyword evidence="5" id="KW-0460">Magnesium</keyword>
<evidence type="ECO:0000313" key="7">
    <source>
        <dbReference type="EMBL" id="BCT74297.1"/>
    </source>
</evidence>
<evidence type="ECO:0000256" key="6">
    <source>
        <dbReference type="RuleBase" id="RU004466"/>
    </source>
</evidence>
<dbReference type="RefSeq" id="WP_229231052.1">
    <property type="nucleotide sequence ID" value="NZ_AP024525.1"/>
</dbReference>
<dbReference type="InterPro" id="IPR000092">
    <property type="entry name" value="Polyprenyl_synt"/>
</dbReference>
<sequence>MRTATTATRTEQAPALPSLLWDDVGVLVDRVLADWVSASRSAASTGSVRQLWERVGTGLEGGKRVRPQLVFHAYSAFGGTDPQACATLGAAIELLHGALVVHDDVIDRDFVRRGRPNISGLYRDDAASHELPPEEAGHRGASVAVIAGDLLLAGAFRLCDRSSLDADVRERLSEVMHTAVVDAAAGELEDVLMAHDPGRTLEEVLEMERLKTAAYSFAAPLRLGTILAGAPAARAADVARVGMLVGTAYQVIDDVLGTFGDEHQTGKPVTSDLRERKLTVLTAYARTHPEVARHLAGGAEDGNTGVDRVRSVLREVGADTHALTLAHTLATEALDEARRCDLPPALRSELTRICNHVLHREH</sequence>
<dbReference type="Pfam" id="PF00348">
    <property type="entry name" value="polyprenyl_synt"/>
    <property type="match status" value="1"/>
</dbReference>
<reference evidence="7 8" key="1">
    <citation type="journal article" date="2021" name="J. Biosci. Bioeng.">
        <title>Identification and characterization of a chc gene cluster responsible for the aromatization pathway of cyclohexanecarboxylate degradation in Sinomonas cyclohexanicum ATCC 51369.</title>
        <authorList>
            <person name="Yamamoto T."/>
            <person name="Hasegawa Y."/>
            <person name="Lau P.C.K."/>
            <person name="Iwaki H."/>
        </authorList>
    </citation>
    <scope>NUCLEOTIDE SEQUENCE [LARGE SCALE GENOMIC DNA]</scope>
    <source>
        <strain evidence="7 8">ATCC 51369</strain>
    </source>
</reference>